<evidence type="ECO:0000313" key="6">
    <source>
        <dbReference type="EMBL" id="CAF4415684.1"/>
    </source>
</evidence>
<name>A0A820Q940_9BILA</name>
<dbReference type="OrthoDB" id="10003767at2759"/>
<sequence>MNFIQHPSYSEQTHDIALILSKLTIENMNKLMGRLDLQCISFERLQTSGRINLIFNLKALSKNSSYIEFILKISNPHRYWTENRIKNEVYTMQYLIEHTTIPIPKIIDYSTDCKSNILSCEYILMEKIYGETLESVIENISDQNLVRTAIEMTDYVKQLRQIKLPQANRIGSFSSKEMFLGGSLEDGPTLGPFITVKYYIIEHLRWAIKRIQTDEQLFQIGEYLILSLQKIIDCAQTDSNLSKSEIKLHVTHTDLNSSNILVDEITGKILAILDWERCAMTFKNDDIEFVSHWFENNQREKCFQLLIQQQQNYLDLVNDACNMHKIKLYLDVMYSAMYATFYSCTWFDCEQAVTEHIKRFLQETEDAIIVFNKNILDENKLYDDSRC</sequence>
<dbReference type="PANTHER" id="PTHR21310:SF15">
    <property type="entry name" value="AMINOGLYCOSIDE PHOSPHOTRANSFERASE DOMAIN-CONTAINING PROTEIN"/>
    <property type="match status" value="1"/>
</dbReference>
<evidence type="ECO:0000313" key="4">
    <source>
        <dbReference type="EMBL" id="CAF3367875.1"/>
    </source>
</evidence>
<dbReference type="PANTHER" id="PTHR21310">
    <property type="entry name" value="AMINOGLYCOSIDE PHOSPHOTRANSFERASE-RELATED-RELATED"/>
    <property type="match status" value="1"/>
</dbReference>
<dbReference type="Proteomes" id="UP000663825">
    <property type="component" value="Unassembled WGS sequence"/>
</dbReference>
<dbReference type="EMBL" id="CAJNYT010000017">
    <property type="protein sequence ID" value="CAF3300746.1"/>
    <property type="molecule type" value="Genomic_DNA"/>
</dbReference>
<evidence type="ECO:0000313" key="7">
    <source>
        <dbReference type="EMBL" id="CAF4670882.1"/>
    </source>
</evidence>
<gene>
    <name evidence="3" type="ORF">GRG538_LOCUS537</name>
    <name evidence="6" type="ORF">HFQ381_LOCUS21173</name>
    <name evidence="4" type="ORF">LUA448_LOCUS14557</name>
    <name evidence="7" type="ORF">QYT958_LOCUS16049</name>
    <name evidence="2" type="ORF">TIS948_LOCUS9242</name>
    <name evidence="5" type="ORF">UJA718_LOCUS18520</name>
</gene>
<organism evidence="6 8">
    <name type="scientific">Rotaria socialis</name>
    <dbReference type="NCBI Taxonomy" id="392032"/>
    <lineage>
        <taxon>Eukaryota</taxon>
        <taxon>Metazoa</taxon>
        <taxon>Spiralia</taxon>
        <taxon>Gnathifera</taxon>
        <taxon>Rotifera</taxon>
        <taxon>Eurotatoria</taxon>
        <taxon>Bdelloidea</taxon>
        <taxon>Philodinida</taxon>
        <taxon>Philodinidae</taxon>
        <taxon>Rotaria</taxon>
    </lineage>
</organism>
<dbReference type="Gene3D" id="3.90.1200.10">
    <property type="match status" value="1"/>
</dbReference>
<dbReference type="InterPro" id="IPR051678">
    <property type="entry name" value="AGP_Transferase"/>
</dbReference>
<dbReference type="EMBL" id="CAJOBR010002289">
    <property type="protein sequence ID" value="CAF4670882.1"/>
    <property type="molecule type" value="Genomic_DNA"/>
</dbReference>
<dbReference type="EMBL" id="CAJNXB010001195">
    <property type="protein sequence ID" value="CAF3142579.1"/>
    <property type="molecule type" value="Genomic_DNA"/>
</dbReference>
<protein>
    <recommendedName>
        <fullName evidence="1">Aminoglycoside phosphotransferase domain-containing protein</fullName>
    </recommendedName>
</protein>
<dbReference type="SUPFAM" id="SSF56112">
    <property type="entry name" value="Protein kinase-like (PK-like)"/>
    <property type="match status" value="1"/>
</dbReference>
<dbReference type="InterPro" id="IPR011009">
    <property type="entry name" value="Kinase-like_dom_sf"/>
</dbReference>
<dbReference type="InterPro" id="IPR002575">
    <property type="entry name" value="Aminoglycoside_PTrfase"/>
</dbReference>
<comment type="caution">
    <text evidence="6">The sequence shown here is derived from an EMBL/GenBank/DDBJ whole genome shotgun (WGS) entry which is preliminary data.</text>
</comment>
<dbReference type="Proteomes" id="UP000663873">
    <property type="component" value="Unassembled WGS sequence"/>
</dbReference>
<accession>A0A820Q940</accession>
<evidence type="ECO:0000313" key="2">
    <source>
        <dbReference type="EMBL" id="CAF3142579.1"/>
    </source>
</evidence>
<evidence type="ECO:0000313" key="5">
    <source>
        <dbReference type="EMBL" id="CAF4392503.1"/>
    </source>
</evidence>
<dbReference type="Proteomes" id="UP000663848">
    <property type="component" value="Unassembled WGS sequence"/>
</dbReference>
<evidence type="ECO:0000313" key="8">
    <source>
        <dbReference type="Proteomes" id="UP000663851"/>
    </source>
</evidence>
<dbReference type="EMBL" id="CAJOBP010003158">
    <property type="protein sequence ID" value="CAF4392503.1"/>
    <property type="molecule type" value="Genomic_DNA"/>
</dbReference>
<dbReference type="Pfam" id="PF01636">
    <property type="entry name" value="APH"/>
    <property type="match status" value="1"/>
</dbReference>
<dbReference type="Proteomes" id="UP000663851">
    <property type="component" value="Unassembled WGS sequence"/>
</dbReference>
<evidence type="ECO:0000313" key="9">
    <source>
        <dbReference type="Proteomes" id="UP000663873"/>
    </source>
</evidence>
<dbReference type="EMBL" id="CAJNYD010001858">
    <property type="protein sequence ID" value="CAF3367875.1"/>
    <property type="molecule type" value="Genomic_DNA"/>
</dbReference>
<proteinExistence type="predicted"/>
<dbReference type="AlphaFoldDB" id="A0A820Q940"/>
<dbReference type="Proteomes" id="UP000663833">
    <property type="component" value="Unassembled WGS sequence"/>
</dbReference>
<feature type="domain" description="Aminoglycoside phosphotransferase" evidence="1">
    <location>
        <begin position="65"/>
        <end position="280"/>
    </location>
</feature>
<evidence type="ECO:0000313" key="3">
    <source>
        <dbReference type="EMBL" id="CAF3300746.1"/>
    </source>
</evidence>
<reference evidence="6" key="1">
    <citation type="submission" date="2021-02" db="EMBL/GenBank/DDBJ databases">
        <authorList>
            <person name="Nowell W R."/>
        </authorList>
    </citation>
    <scope>NUCLEOTIDE SEQUENCE</scope>
</reference>
<evidence type="ECO:0000259" key="1">
    <source>
        <dbReference type="Pfam" id="PF01636"/>
    </source>
</evidence>
<keyword evidence="9" id="KW-1185">Reference proteome</keyword>
<dbReference type="EMBL" id="CAJOBO010001877">
    <property type="protein sequence ID" value="CAF4415684.1"/>
    <property type="molecule type" value="Genomic_DNA"/>
</dbReference>
<dbReference type="Proteomes" id="UP000663872">
    <property type="component" value="Unassembled WGS sequence"/>
</dbReference>